<protein>
    <submittedName>
        <fullName evidence="1">Uncharacterized protein</fullName>
    </submittedName>
</protein>
<dbReference type="AlphaFoldDB" id="A0A5B7G494"/>
<keyword evidence="2" id="KW-1185">Reference proteome</keyword>
<comment type="caution">
    <text evidence="1">The sequence shown here is derived from an EMBL/GenBank/DDBJ whole genome shotgun (WGS) entry which is preliminary data.</text>
</comment>
<gene>
    <name evidence="1" type="ORF">E2C01_048605</name>
</gene>
<evidence type="ECO:0000313" key="1">
    <source>
        <dbReference type="EMBL" id="MPC54681.1"/>
    </source>
</evidence>
<reference evidence="1 2" key="1">
    <citation type="submission" date="2019-05" db="EMBL/GenBank/DDBJ databases">
        <title>Another draft genome of Portunus trituberculatus and its Hox gene families provides insights of decapod evolution.</title>
        <authorList>
            <person name="Jeong J.-H."/>
            <person name="Song I."/>
            <person name="Kim S."/>
            <person name="Choi T."/>
            <person name="Kim D."/>
            <person name="Ryu S."/>
            <person name="Kim W."/>
        </authorList>
    </citation>
    <scope>NUCLEOTIDE SEQUENCE [LARGE SCALE GENOMIC DNA]</scope>
    <source>
        <tissue evidence="1">Muscle</tissue>
    </source>
</reference>
<sequence>MFCLHCTIAPPRCATTTTISLFLRFPLNTSEILMACFLWML</sequence>
<dbReference type="Proteomes" id="UP000324222">
    <property type="component" value="Unassembled WGS sequence"/>
</dbReference>
<accession>A0A5B7G494</accession>
<name>A0A5B7G494_PORTR</name>
<organism evidence="1 2">
    <name type="scientific">Portunus trituberculatus</name>
    <name type="common">Swimming crab</name>
    <name type="synonym">Neptunus trituberculatus</name>
    <dbReference type="NCBI Taxonomy" id="210409"/>
    <lineage>
        <taxon>Eukaryota</taxon>
        <taxon>Metazoa</taxon>
        <taxon>Ecdysozoa</taxon>
        <taxon>Arthropoda</taxon>
        <taxon>Crustacea</taxon>
        <taxon>Multicrustacea</taxon>
        <taxon>Malacostraca</taxon>
        <taxon>Eumalacostraca</taxon>
        <taxon>Eucarida</taxon>
        <taxon>Decapoda</taxon>
        <taxon>Pleocyemata</taxon>
        <taxon>Brachyura</taxon>
        <taxon>Eubrachyura</taxon>
        <taxon>Portunoidea</taxon>
        <taxon>Portunidae</taxon>
        <taxon>Portuninae</taxon>
        <taxon>Portunus</taxon>
    </lineage>
</organism>
<proteinExistence type="predicted"/>
<dbReference type="EMBL" id="VSRR010012549">
    <property type="protein sequence ID" value="MPC54681.1"/>
    <property type="molecule type" value="Genomic_DNA"/>
</dbReference>
<evidence type="ECO:0000313" key="2">
    <source>
        <dbReference type="Proteomes" id="UP000324222"/>
    </source>
</evidence>